<feature type="signal peptide" evidence="1">
    <location>
        <begin position="1"/>
        <end position="25"/>
    </location>
</feature>
<feature type="chain" id="PRO_5021977191" description="DUF3313 domain-containing protein" evidence="1">
    <location>
        <begin position="26"/>
        <end position="214"/>
    </location>
</feature>
<keyword evidence="3" id="KW-1185">Reference proteome</keyword>
<keyword evidence="1" id="KW-0732">Signal</keyword>
<dbReference type="RefSeq" id="WP_145713579.1">
    <property type="nucleotide sequence ID" value="NZ_BAAAFY010000001.1"/>
</dbReference>
<proteinExistence type="predicted"/>
<evidence type="ECO:0000256" key="1">
    <source>
        <dbReference type="SAM" id="SignalP"/>
    </source>
</evidence>
<accession>A0A562T490</accession>
<evidence type="ECO:0000313" key="3">
    <source>
        <dbReference type="Proteomes" id="UP000316778"/>
    </source>
</evidence>
<evidence type="ECO:0000313" key="2">
    <source>
        <dbReference type="EMBL" id="TWI88355.1"/>
    </source>
</evidence>
<dbReference type="AlphaFoldDB" id="A0A562T490"/>
<reference evidence="2 3" key="1">
    <citation type="journal article" date="2013" name="Stand. Genomic Sci.">
        <title>Genomic Encyclopedia of Type Strains, Phase I: The one thousand microbial genomes (KMG-I) project.</title>
        <authorList>
            <person name="Kyrpides N.C."/>
            <person name="Woyke T."/>
            <person name="Eisen J.A."/>
            <person name="Garrity G."/>
            <person name="Lilburn T.G."/>
            <person name="Beck B.J."/>
            <person name="Whitman W.B."/>
            <person name="Hugenholtz P."/>
            <person name="Klenk H.P."/>
        </authorList>
    </citation>
    <scope>NUCLEOTIDE SEQUENCE [LARGE SCALE GENOMIC DNA]</scope>
    <source>
        <strain evidence="2 3">DSM 13484</strain>
    </source>
</reference>
<protein>
    <recommendedName>
        <fullName evidence="4">DUF3313 domain-containing protein</fullName>
    </recommendedName>
</protein>
<comment type="caution">
    <text evidence="2">The sequence shown here is derived from an EMBL/GenBank/DDBJ whole genome shotgun (WGS) entry which is preliminary data.</text>
</comment>
<dbReference type="EMBL" id="VLLG01000003">
    <property type="protein sequence ID" value="TWI88355.1"/>
    <property type="molecule type" value="Genomic_DNA"/>
</dbReference>
<name>A0A562T490_CHIJA</name>
<evidence type="ECO:0008006" key="4">
    <source>
        <dbReference type="Google" id="ProtNLM"/>
    </source>
</evidence>
<dbReference type="Proteomes" id="UP000316778">
    <property type="component" value="Unassembled WGS sequence"/>
</dbReference>
<organism evidence="2 3">
    <name type="scientific">Chitinophaga japonensis</name>
    <name type="common">Flexibacter japonensis</name>
    <dbReference type="NCBI Taxonomy" id="104662"/>
    <lineage>
        <taxon>Bacteria</taxon>
        <taxon>Pseudomonadati</taxon>
        <taxon>Bacteroidota</taxon>
        <taxon>Chitinophagia</taxon>
        <taxon>Chitinophagales</taxon>
        <taxon>Chitinophagaceae</taxon>
        <taxon>Chitinophaga</taxon>
    </lineage>
</organism>
<gene>
    <name evidence="2" type="ORF">LX66_2440</name>
</gene>
<sequence>MTPFTMHKRMRLLLAALLLAVSSQAQTLKEFFTAGAPLTYLGVDFTQARLLGDADAVTNDIRDRHFPAINNVIIAEPKKYDIAGAFHNQVTTDLAAVTKRNAAINPDKIKSDNSADFNHLKPADIDQLVQGFDFGGKKGIGLLLVMDGMSKTEKAATMHVTLVDMDNKKVLLTEELEGKAQGFGFRNYWAYTVHKVLEEVEKHRYKQWKAKYAN</sequence>
<dbReference type="OrthoDB" id="1003359at2"/>